<reference evidence="3" key="1">
    <citation type="submission" date="2016-10" db="EMBL/GenBank/DDBJ databases">
        <authorList>
            <person name="Varghese N."/>
            <person name="Submissions S."/>
        </authorList>
    </citation>
    <scope>NUCLEOTIDE SEQUENCE [LARGE SCALE GENOMIC DNA]</scope>
    <source>
        <strain evidence="3">SP</strain>
    </source>
</reference>
<dbReference type="OrthoDB" id="9784166at2"/>
<keyword evidence="3" id="KW-1185">Reference proteome</keyword>
<protein>
    <submittedName>
        <fullName evidence="2">tRNA threonylcarbamoyladenosine biosynthesis protein TsaB</fullName>
    </submittedName>
</protein>
<name>A0A1H3TJK7_9BACI</name>
<dbReference type="InterPro" id="IPR000905">
    <property type="entry name" value="Gcp-like_dom"/>
</dbReference>
<evidence type="ECO:0000259" key="1">
    <source>
        <dbReference type="Pfam" id="PF00814"/>
    </source>
</evidence>
<dbReference type="GO" id="GO:0005829">
    <property type="term" value="C:cytosol"/>
    <property type="evidence" value="ECO:0007669"/>
    <property type="project" value="TreeGrafter"/>
</dbReference>
<dbReference type="PANTHER" id="PTHR11735:SF11">
    <property type="entry name" value="TRNA THREONYLCARBAMOYLADENOSINE BIOSYNTHESIS PROTEIN TSAB"/>
    <property type="match status" value="1"/>
</dbReference>
<dbReference type="AlphaFoldDB" id="A0A1H3TJK7"/>
<feature type="domain" description="Gcp-like" evidence="1">
    <location>
        <begin position="32"/>
        <end position="225"/>
    </location>
</feature>
<dbReference type="STRING" id="1503961.SAMN05421736_1155"/>
<dbReference type="EMBL" id="FNPI01000015">
    <property type="protein sequence ID" value="SDZ50300.1"/>
    <property type="molecule type" value="Genomic_DNA"/>
</dbReference>
<dbReference type="InterPro" id="IPR043129">
    <property type="entry name" value="ATPase_NBD"/>
</dbReference>
<evidence type="ECO:0000313" key="3">
    <source>
        <dbReference type="Proteomes" id="UP000198935"/>
    </source>
</evidence>
<dbReference type="Gene3D" id="3.30.420.40">
    <property type="match status" value="2"/>
</dbReference>
<dbReference type="GO" id="GO:0002949">
    <property type="term" value="P:tRNA threonylcarbamoyladenosine modification"/>
    <property type="evidence" value="ECO:0007669"/>
    <property type="project" value="InterPro"/>
</dbReference>
<dbReference type="PANTHER" id="PTHR11735">
    <property type="entry name" value="TRNA N6-ADENOSINE THREONYLCARBAMOYLTRANSFERASE"/>
    <property type="match status" value="1"/>
</dbReference>
<evidence type="ECO:0000313" key="2">
    <source>
        <dbReference type="EMBL" id="SDZ50300.1"/>
    </source>
</evidence>
<accession>A0A1H3TJK7</accession>
<dbReference type="InterPro" id="IPR022496">
    <property type="entry name" value="T6A_TsaB"/>
</dbReference>
<sequence length="239" mass="26519">MNGLAIDTSTYVLGVAVVKDGEVVGEFMTNLKKNHSLRLMSAIRTLMEEAEMTPKQLDRIIVAQGPGSYTGVRIGVTTAKTMAWALQIPVVGVSSLKILAQYGRYFTGVISPFFDARRGQVYTGLYRMSNGLVENIRPDQIILHHDWLSALKDLGEQVLFVSPDMTKHQETIEEVLGKKAIFGQKTENLLRPGELALLGMNQDVSVNTHEFAPNYIRLAEAEAKWLAARQGEQKENKGE</sequence>
<dbReference type="Pfam" id="PF00814">
    <property type="entry name" value="TsaD"/>
    <property type="match status" value="1"/>
</dbReference>
<dbReference type="NCBIfam" id="TIGR03725">
    <property type="entry name" value="T6A_YeaZ"/>
    <property type="match status" value="1"/>
</dbReference>
<organism evidence="2 3">
    <name type="scientific">Evansella caseinilytica</name>
    <dbReference type="NCBI Taxonomy" id="1503961"/>
    <lineage>
        <taxon>Bacteria</taxon>
        <taxon>Bacillati</taxon>
        <taxon>Bacillota</taxon>
        <taxon>Bacilli</taxon>
        <taxon>Bacillales</taxon>
        <taxon>Bacillaceae</taxon>
        <taxon>Evansella</taxon>
    </lineage>
</organism>
<dbReference type="CDD" id="cd24032">
    <property type="entry name" value="ASKHA_NBD_TsaB"/>
    <property type="match status" value="1"/>
</dbReference>
<dbReference type="SUPFAM" id="SSF53067">
    <property type="entry name" value="Actin-like ATPase domain"/>
    <property type="match status" value="2"/>
</dbReference>
<dbReference type="Proteomes" id="UP000198935">
    <property type="component" value="Unassembled WGS sequence"/>
</dbReference>
<gene>
    <name evidence="2" type="ORF">SAMN05421736_1155</name>
</gene>
<proteinExistence type="predicted"/>